<dbReference type="Proteomes" id="UP000266701">
    <property type="component" value="Unassembled WGS sequence"/>
</dbReference>
<accession>A0A395U047</accession>
<dbReference type="AlphaFoldDB" id="A0A395U047"/>
<reference evidence="2 3" key="1">
    <citation type="journal article" date="2017" name="Emerg. Infect. Dis.">
        <title>Carbapenemase VCC-1-Producing Vibrio cholerae in Coastal Waters of Germany.</title>
        <authorList>
            <person name="Hammerl J.A."/>
            <person name="Jackel C."/>
            <person name="Bortolaia V."/>
            <person name="Schwartz K."/>
            <person name="Bier N."/>
            <person name="Hendriksen R.S."/>
            <person name="Guerra B."/>
            <person name="Strauch E."/>
        </authorList>
    </citation>
    <scope>NUCLEOTIDE SEQUENCE [LARGE SCALE GENOMIC DNA]</scope>
    <source>
        <strain evidence="2 3">VN-2825</strain>
    </source>
</reference>
<name>A0A395U047_VIBCL</name>
<feature type="transmembrane region" description="Helical" evidence="1">
    <location>
        <begin position="332"/>
        <end position="350"/>
    </location>
</feature>
<comment type="caution">
    <text evidence="2">The sequence shown here is derived from an EMBL/GenBank/DDBJ whole genome shotgun (WGS) entry which is preliminary data.</text>
</comment>
<feature type="transmembrane region" description="Helical" evidence="1">
    <location>
        <begin position="362"/>
        <end position="383"/>
    </location>
</feature>
<evidence type="ECO:0000313" key="3">
    <source>
        <dbReference type="Proteomes" id="UP000266701"/>
    </source>
</evidence>
<keyword evidence="1" id="KW-0812">Transmembrane</keyword>
<proteinExistence type="predicted"/>
<protein>
    <recommendedName>
        <fullName evidence="4">Transglutaminase-like domain-containing protein</fullName>
    </recommendedName>
</protein>
<sequence length="399" mass="45580">MAEKSKAVKISKWFGLAGVFVSLLTPVLMHRDIFPHRYKEIEIEENYNIVDKNNMIQKIIGLDESLGVYSQEDVKKARALADKWIQHAASLYSPPDVLNPSTMREYLRQINDDLRSHFYYDNDSAIASLNNHFADCDLYSYLLIDVAKKHGIELKMIFSPSHAFLVWENPNGIDLLWESTASKPVNLGNDSFYKLSNSPSDYRPLEEPDIFDQIILDYVGDRQDDFAEQDLKRLALERAELALSPFSKFRWLVLAKELGLNNSITISDKYEPLLKQVHQNHPSFLFPSQYLAKYYYDKGDHALAATYINNTLSFPKVSPSDLMLFIAISDKIFLDKFGVLIMASALYLFETLSGEVPALKDLLIWFLYSVFVTAMFACIPHIAAKKPTPPDSEPQKVQA</sequence>
<keyword evidence="1" id="KW-1133">Transmembrane helix</keyword>
<dbReference type="EMBL" id="MCBA01000067">
    <property type="protein sequence ID" value="RGP89846.1"/>
    <property type="molecule type" value="Genomic_DNA"/>
</dbReference>
<keyword evidence="1" id="KW-0472">Membrane</keyword>
<evidence type="ECO:0008006" key="4">
    <source>
        <dbReference type="Google" id="ProtNLM"/>
    </source>
</evidence>
<evidence type="ECO:0000313" key="2">
    <source>
        <dbReference type="EMBL" id="RGP89846.1"/>
    </source>
</evidence>
<evidence type="ECO:0000256" key="1">
    <source>
        <dbReference type="SAM" id="Phobius"/>
    </source>
</evidence>
<dbReference type="RefSeq" id="WP_118089266.1">
    <property type="nucleotide sequence ID" value="NZ_JACTGM010000015.1"/>
</dbReference>
<gene>
    <name evidence="2" type="ORF">BC353_09805</name>
</gene>
<organism evidence="2 3">
    <name type="scientific">Vibrio cholerae</name>
    <dbReference type="NCBI Taxonomy" id="666"/>
    <lineage>
        <taxon>Bacteria</taxon>
        <taxon>Pseudomonadati</taxon>
        <taxon>Pseudomonadota</taxon>
        <taxon>Gammaproteobacteria</taxon>
        <taxon>Vibrionales</taxon>
        <taxon>Vibrionaceae</taxon>
        <taxon>Vibrio</taxon>
    </lineage>
</organism>